<dbReference type="AlphaFoldDB" id="A0A9D9DVG0"/>
<dbReference type="NCBIfam" id="NF001080">
    <property type="entry name" value="PRK00121.2-2"/>
    <property type="match status" value="1"/>
</dbReference>
<dbReference type="Pfam" id="PF02390">
    <property type="entry name" value="Methyltransf_4"/>
    <property type="match status" value="1"/>
</dbReference>
<evidence type="ECO:0000256" key="4">
    <source>
        <dbReference type="ARBA" id="ARBA00022679"/>
    </source>
</evidence>
<feature type="binding site" evidence="7">
    <location>
        <begin position="201"/>
        <end position="204"/>
    </location>
    <ligand>
        <name>substrate</name>
    </ligand>
</feature>
<feature type="binding site" evidence="7">
    <location>
        <position position="124"/>
    </location>
    <ligand>
        <name>S-adenosyl-L-methionine</name>
        <dbReference type="ChEBI" id="CHEBI:59789"/>
    </ligand>
</feature>
<dbReference type="GO" id="GO:0043527">
    <property type="term" value="C:tRNA methyltransferase complex"/>
    <property type="evidence" value="ECO:0007669"/>
    <property type="project" value="TreeGrafter"/>
</dbReference>
<dbReference type="EC" id="2.1.1.33" evidence="7"/>
<reference evidence="8" key="2">
    <citation type="journal article" date="2021" name="PeerJ">
        <title>Extensive microbial diversity within the chicken gut microbiome revealed by metagenomics and culture.</title>
        <authorList>
            <person name="Gilroy R."/>
            <person name="Ravi A."/>
            <person name="Getino M."/>
            <person name="Pursley I."/>
            <person name="Horton D.L."/>
            <person name="Alikhan N.F."/>
            <person name="Baker D."/>
            <person name="Gharbi K."/>
            <person name="Hall N."/>
            <person name="Watson M."/>
            <person name="Adriaenssens E.M."/>
            <person name="Foster-Nyarko E."/>
            <person name="Jarju S."/>
            <person name="Secka A."/>
            <person name="Antonio M."/>
            <person name="Oren A."/>
            <person name="Chaudhuri R.R."/>
            <person name="La Ragione R."/>
            <person name="Hildebrand F."/>
            <person name="Pallen M.J."/>
        </authorList>
    </citation>
    <scope>NUCLEOTIDE SEQUENCE</scope>
    <source>
        <strain evidence="8">2889</strain>
    </source>
</reference>
<dbReference type="Proteomes" id="UP000823612">
    <property type="component" value="Unassembled WGS sequence"/>
</dbReference>
<name>A0A9D9DVG0_9BACT</name>
<evidence type="ECO:0000256" key="5">
    <source>
        <dbReference type="ARBA" id="ARBA00022691"/>
    </source>
</evidence>
<evidence type="ECO:0000256" key="7">
    <source>
        <dbReference type="HAMAP-Rule" id="MF_01057"/>
    </source>
</evidence>
<protein>
    <recommendedName>
        <fullName evidence="7">tRNA (guanine-N(7)-)-methyltransferase</fullName>
        <ecNumber evidence="7">2.1.1.33</ecNumber>
    </recommendedName>
    <alternativeName>
        <fullName evidence="7">tRNA (guanine(46)-N(7))-methyltransferase</fullName>
    </alternativeName>
    <alternativeName>
        <fullName evidence="7">tRNA(m7G46)-methyltransferase</fullName>
    </alternativeName>
</protein>
<feature type="binding site" evidence="7">
    <location>
        <position position="50"/>
    </location>
    <ligand>
        <name>S-adenosyl-L-methionine</name>
        <dbReference type="ChEBI" id="CHEBI:59789"/>
    </ligand>
</feature>
<dbReference type="Gene3D" id="3.40.50.150">
    <property type="entry name" value="Vaccinia Virus protein VP39"/>
    <property type="match status" value="1"/>
</dbReference>
<evidence type="ECO:0000313" key="8">
    <source>
        <dbReference type="EMBL" id="MBO8433438.1"/>
    </source>
</evidence>
<keyword evidence="4 7" id="KW-0808">Transferase</keyword>
<dbReference type="EMBL" id="JADIMZ010000137">
    <property type="protein sequence ID" value="MBO8433438.1"/>
    <property type="molecule type" value="Genomic_DNA"/>
</dbReference>
<dbReference type="SUPFAM" id="SSF53335">
    <property type="entry name" value="S-adenosyl-L-methionine-dependent methyltransferases"/>
    <property type="match status" value="1"/>
</dbReference>
<feature type="binding site" evidence="7">
    <location>
        <position position="75"/>
    </location>
    <ligand>
        <name>S-adenosyl-L-methionine</name>
        <dbReference type="ChEBI" id="CHEBI:59789"/>
    </ligand>
</feature>
<proteinExistence type="inferred from homology"/>
<keyword evidence="6 7" id="KW-0819">tRNA processing</keyword>
<comment type="similarity">
    <text evidence="7">Belongs to the class I-like SAM-binding methyltransferase superfamily. TrmB family.</text>
</comment>
<comment type="function">
    <text evidence="2 7">Catalyzes the formation of N(7)-methylguanine at position 46 (m7G46) in tRNA.</text>
</comment>
<comment type="caution">
    <text evidence="7">Lacks conserved residue(s) required for the propagation of feature annotation.</text>
</comment>
<dbReference type="PANTHER" id="PTHR23417:SF14">
    <property type="entry name" value="PENTACOTRIPEPTIDE-REPEAT REGION OF PRORP DOMAIN-CONTAINING PROTEIN"/>
    <property type="match status" value="1"/>
</dbReference>
<dbReference type="HAMAP" id="MF_01057">
    <property type="entry name" value="tRNA_methyltr_TrmB"/>
    <property type="match status" value="1"/>
</dbReference>
<sequence>MGKNKLARFEENLGFKNLFQFPATIQPWEAPLRGQWKEGYYGNGNPIVLEMGCGKGDYTIGLARRYPYKNFVGLDIKGARLWRGCKTASEEAMPNVAFVRTRAEFVERVFAPGEISEIWITFPDPQPSKPNKRLCSPMFLDRYRNLFPEGKGIVHLKTDDTDLYEYCLHEVVEPAGYEILASTADLYAMETAQSEAAAVQTFYEKRWLAEGRKIKYLAFRLL</sequence>
<comment type="pathway">
    <text evidence="7">tRNA modification; N(7)-methylguanine-tRNA biosynthesis.</text>
</comment>
<dbReference type="InterPro" id="IPR055361">
    <property type="entry name" value="tRNA_methyltr_TrmB_bact"/>
</dbReference>
<dbReference type="InterPro" id="IPR029063">
    <property type="entry name" value="SAM-dependent_MTases_sf"/>
</dbReference>
<dbReference type="PANTHER" id="PTHR23417">
    <property type="entry name" value="3-DEOXY-D-MANNO-OCTULOSONIC-ACID TRANSFERASE/TRNA GUANINE-N 7 - -METHYLTRANSFERASE"/>
    <property type="match status" value="1"/>
</dbReference>
<accession>A0A9D9DVG0</accession>
<evidence type="ECO:0000256" key="2">
    <source>
        <dbReference type="ARBA" id="ARBA00003015"/>
    </source>
</evidence>
<reference evidence="8" key="1">
    <citation type="submission" date="2020-10" db="EMBL/GenBank/DDBJ databases">
        <authorList>
            <person name="Gilroy R."/>
        </authorList>
    </citation>
    <scope>NUCLEOTIDE SEQUENCE</scope>
    <source>
        <strain evidence="8">2889</strain>
    </source>
</reference>
<keyword evidence="3 7" id="KW-0489">Methyltransferase</keyword>
<evidence type="ECO:0000256" key="6">
    <source>
        <dbReference type="ARBA" id="ARBA00022694"/>
    </source>
</evidence>
<evidence type="ECO:0000313" key="9">
    <source>
        <dbReference type="Proteomes" id="UP000823612"/>
    </source>
</evidence>
<evidence type="ECO:0000256" key="3">
    <source>
        <dbReference type="ARBA" id="ARBA00022603"/>
    </source>
</evidence>
<dbReference type="PROSITE" id="PS51625">
    <property type="entry name" value="SAM_MT_TRMB"/>
    <property type="match status" value="1"/>
</dbReference>
<gene>
    <name evidence="7 8" type="primary">trmB</name>
    <name evidence="8" type="ORF">IAB08_09145</name>
</gene>
<comment type="catalytic activity">
    <reaction evidence="1 7">
        <text>guanosine(46) in tRNA + S-adenosyl-L-methionine = N(7)-methylguanosine(46) in tRNA + S-adenosyl-L-homocysteine</text>
        <dbReference type="Rhea" id="RHEA:42708"/>
        <dbReference type="Rhea" id="RHEA-COMP:10188"/>
        <dbReference type="Rhea" id="RHEA-COMP:10189"/>
        <dbReference type="ChEBI" id="CHEBI:57856"/>
        <dbReference type="ChEBI" id="CHEBI:59789"/>
        <dbReference type="ChEBI" id="CHEBI:74269"/>
        <dbReference type="ChEBI" id="CHEBI:74480"/>
        <dbReference type="EC" id="2.1.1.33"/>
    </reaction>
</comment>
<evidence type="ECO:0000256" key="1">
    <source>
        <dbReference type="ARBA" id="ARBA00000142"/>
    </source>
</evidence>
<keyword evidence="5 7" id="KW-0949">S-adenosyl-L-methionine</keyword>
<dbReference type="InterPro" id="IPR003358">
    <property type="entry name" value="tRNA_(Gua-N-7)_MeTrfase_Trmb"/>
</dbReference>
<comment type="caution">
    <text evidence="8">The sequence shown here is derived from an EMBL/GenBank/DDBJ whole genome shotgun (WGS) entry which is preliminary data.</text>
</comment>
<organism evidence="8 9">
    <name type="scientific">Candidatus Pullibacteroides excrementavium</name>
    <dbReference type="NCBI Taxonomy" id="2840905"/>
    <lineage>
        <taxon>Bacteria</taxon>
        <taxon>Pseudomonadati</taxon>
        <taxon>Bacteroidota</taxon>
        <taxon>Bacteroidia</taxon>
        <taxon>Bacteroidales</taxon>
        <taxon>Candidatus Pullibacteroides</taxon>
    </lineage>
</organism>
<dbReference type="GO" id="GO:0008176">
    <property type="term" value="F:tRNA (guanine(46)-N7)-methyltransferase activity"/>
    <property type="evidence" value="ECO:0007669"/>
    <property type="project" value="UniProtKB-UniRule"/>
</dbReference>
<feature type="binding site" evidence="7">
    <location>
        <position position="159"/>
    </location>
    <ligand>
        <name>substrate</name>
    </ligand>
</feature>